<dbReference type="GO" id="GO:0000160">
    <property type="term" value="P:phosphorelay signal transduction system"/>
    <property type="evidence" value="ECO:0007669"/>
    <property type="project" value="InterPro"/>
</dbReference>
<dbReference type="InterPro" id="IPR050595">
    <property type="entry name" value="Bact_response_regulator"/>
</dbReference>
<sequence length="121" mass="12615">MHAGILLVDDHAGFRSVARRLLEAGGLRVVGEAATGREALALVATLRPEVVVLDILLPDMDGFVVATQLAALPAPPTVVLISSRTRTELGARLDAAPVAGFLAKEELDGRRLAELAGLTPC</sequence>
<proteinExistence type="predicted"/>
<gene>
    <name evidence="4" type="ORF">CLV71_101560</name>
</gene>
<evidence type="ECO:0000313" key="5">
    <source>
        <dbReference type="Proteomes" id="UP000294927"/>
    </source>
</evidence>
<evidence type="ECO:0000256" key="1">
    <source>
        <dbReference type="ARBA" id="ARBA00022553"/>
    </source>
</evidence>
<organism evidence="4 5">
    <name type="scientific">Actinophytocola oryzae</name>
    <dbReference type="NCBI Taxonomy" id="502181"/>
    <lineage>
        <taxon>Bacteria</taxon>
        <taxon>Bacillati</taxon>
        <taxon>Actinomycetota</taxon>
        <taxon>Actinomycetes</taxon>
        <taxon>Pseudonocardiales</taxon>
        <taxon>Pseudonocardiaceae</taxon>
    </lineage>
</organism>
<dbReference type="Pfam" id="PF00072">
    <property type="entry name" value="Response_reg"/>
    <property type="match status" value="1"/>
</dbReference>
<feature type="domain" description="Response regulatory" evidence="3">
    <location>
        <begin position="4"/>
        <end position="119"/>
    </location>
</feature>
<dbReference type="InterPro" id="IPR001789">
    <property type="entry name" value="Sig_transdc_resp-reg_receiver"/>
</dbReference>
<dbReference type="PANTHER" id="PTHR44591:SF3">
    <property type="entry name" value="RESPONSE REGULATORY DOMAIN-CONTAINING PROTEIN"/>
    <property type="match status" value="1"/>
</dbReference>
<keyword evidence="1 2" id="KW-0597">Phosphoprotein</keyword>
<dbReference type="Proteomes" id="UP000294927">
    <property type="component" value="Unassembled WGS sequence"/>
</dbReference>
<dbReference type="SMART" id="SM00448">
    <property type="entry name" value="REC"/>
    <property type="match status" value="1"/>
</dbReference>
<dbReference type="PANTHER" id="PTHR44591">
    <property type="entry name" value="STRESS RESPONSE REGULATOR PROTEIN 1"/>
    <property type="match status" value="1"/>
</dbReference>
<evidence type="ECO:0000256" key="2">
    <source>
        <dbReference type="PROSITE-ProRule" id="PRU00169"/>
    </source>
</evidence>
<dbReference type="InterPro" id="IPR011006">
    <property type="entry name" value="CheY-like_superfamily"/>
</dbReference>
<name>A0A4R7W7H1_9PSEU</name>
<dbReference type="AlphaFoldDB" id="A0A4R7W7H1"/>
<evidence type="ECO:0000259" key="3">
    <source>
        <dbReference type="PROSITE" id="PS50110"/>
    </source>
</evidence>
<dbReference type="CDD" id="cd17535">
    <property type="entry name" value="REC_NarL-like"/>
    <property type="match status" value="1"/>
</dbReference>
<reference evidence="4 5" key="1">
    <citation type="submission" date="2019-03" db="EMBL/GenBank/DDBJ databases">
        <title>Genomic Encyclopedia of Archaeal and Bacterial Type Strains, Phase II (KMG-II): from individual species to whole genera.</title>
        <authorList>
            <person name="Goeker M."/>
        </authorList>
    </citation>
    <scope>NUCLEOTIDE SEQUENCE [LARGE SCALE GENOMIC DNA]</scope>
    <source>
        <strain evidence="4 5">DSM 45499</strain>
    </source>
</reference>
<dbReference type="Gene3D" id="3.40.50.2300">
    <property type="match status" value="1"/>
</dbReference>
<dbReference type="RefSeq" id="WP_133900922.1">
    <property type="nucleotide sequence ID" value="NZ_SOCP01000001.1"/>
</dbReference>
<dbReference type="EMBL" id="SOCP01000001">
    <property type="protein sequence ID" value="TDV57687.1"/>
    <property type="molecule type" value="Genomic_DNA"/>
</dbReference>
<dbReference type="SUPFAM" id="SSF52172">
    <property type="entry name" value="CheY-like"/>
    <property type="match status" value="1"/>
</dbReference>
<accession>A0A4R7W7H1</accession>
<dbReference type="PROSITE" id="PS50110">
    <property type="entry name" value="RESPONSE_REGULATORY"/>
    <property type="match status" value="1"/>
</dbReference>
<dbReference type="OrthoDB" id="7352332at2"/>
<feature type="modified residue" description="4-aspartylphosphate" evidence="2">
    <location>
        <position position="54"/>
    </location>
</feature>
<keyword evidence="5" id="KW-1185">Reference proteome</keyword>
<dbReference type="InterPro" id="IPR058245">
    <property type="entry name" value="NreC/VraR/RcsB-like_REC"/>
</dbReference>
<evidence type="ECO:0000313" key="4">
    <source>
        <dbReference type="EMBL" id="TDV57687.1"/>
    </source>
</evidence>
<comment type="caution">
    <text evidence="4">The sequence shown here is derived from an EMBL/GenBank/DDBJ whole genome shotgun (WGS) entry which is preliminary data.</text>
</comment>
<protein>
    <submittedName>
        <fullName evidence="4">Response regulator receiver domain-containing protein</fullName>
    </submittedName>
</protein>